<dbReference type="InterPro" id="IPR021109">
    <property type="entry name" value="Peptidase_aspartic_dom_sf"/>
</dbReference>
<comment type="similarity">
    <text evidence="1 3">Belongs to the peptidase A1 family.</text>
</comment>
<evidence type="ECO:0000256" key="5">
    <source>
        <dbReference type="SAM" id="SignalP"/>
    </source>
</evidence>
<keyword evidence="2 3" id="KW-0064">Aspartyl protease</keyword>
<feature type="domain" description="Peptidase A1" evidence="6">
    <location>
        <begin position="82"/>
        <end position="410"/>
    </location>
</feature>
<dbReference type="SUPFAM" id="SSF50630">
    <property type="entry name" value="Acid proteases"/>
    <property type="match status" value="1"/>
</dbReference>
<gene>
    <name evidence="7" type="ORF">VKT23_013547</name>
</gene>
<dbReference type="PANTHER" id="PTHR47966:SF6">
    <property type="entry name" value="PEPTIDASE A1 DOMAIN-CONTAINING PROTEIN"/>
    <property type="match status" value="1"/>
</dbReference>
<comment type="caution">
    <text evidence="7">The sequence shown here is derived from an EMBL/GenBank/DDBJ whole genome shotgun (WGS) entry which is preliminary data.</text>
</comment>
<dbReference type="Proteomes" id="UP001498398">
    <property type="component" value="Unassembled WGS sequence"/>
</dbReference>
<evidence type="ECO:0000256" key="1">
    <source>
        <dbReference type="ARBA" id="ARBA00007447"/>
    </source>
</evidence>
<feature type="region of interest" description="Disordered" evidence="4">
    <location>
        <begin position="412"/>
        <end position="432"/>
    </location>
</feature>
<dbReference type="PANTHER" id="PTHR47966">
    <property type="entry name" value="BETA-SITE APP-CLEAVING ENZYME, ISOFORM A-RELATED"/>
    <property type="match status" value="1"/>
</dbReference>
<dbReference type="PRINTS" id="PR00792">
    <property type="entry name" value="PEPSIN"/>
</dbReference>
<sequence length="456" mass="47588">MIPPYLSLALFLLSAQANADPIHVPLSARSTAPRDLDYWRAAAEGLRAKYNYSNSSTSRRSVTGRRSVAGIGIVNQQTDASYFGTVNIGTPAQSLNVILDTGSSDLWVATDQCTTCSRGTPLFTTGSSSSVKVSSQGTNIRYGSGEVDGQLASDTVEMGGFTIDQQTFLAVDQTSQDLLTGSVSGIMGLAFDSLSSTESTPFWQALANGNQLTDPEMGFWLTRFRGTDQVAEEEPGGVFTLGGVNNTLFTGDIEFLETTGRPSFWLLNLMGLKVNGQSVSVATGNSALSAIDTGTTLVGGPSADVQALWNAVPNSGPVSNMDGFFAFPCDTDVTVSMTFGGKSWDISPQDMNLGPINSRSQFCLGGVFDLSLGSNIESGSGNPNWVVGATFLKNVYSVFRNGNPPQIGFAQLSDAAGGSGPSSTSGSGTGGSIKSTVDKSLVALISSVIIFASLFL</sequence>
<accession>A0ABR1J6H9</accession>
<protein>
    <recommendedName>
        <fullName evidence="6">Peptidase A1 domain-containing protein</fullName>
    </recommendedName>
</protein>
<evidence type="ECO:0000256" key="4">
    <source>
        <dbReference type="SAM" id="MobiDB-lite"/>
    </source>
</evidence>
<evidence type="ECO:0000256" key="2">
    <source>
        <dbReference type="ARBA" id="ARBA00022750"/>
    </source>
</evidence>
<dbReference type="PROSITE" id="PS51767">
    <property type="entry name" value="PEPTIDASE_A1"/>
    <property type="match status" value="1"/>
</dbReference>
<dbReference type="Pfam" id="PF00026">
    <property type="entry name" value="Asp"/>
    <property type="match status" value="1"/>
</dbReference>
<evidence type="ECO:0000259" key="6">
    <source>
        <dbReference type="PROSITE" id="PS51767"/>
    </source>
</evidence>
<keyword evidence="3" id="KW-0645">Protease</keyword>
<name>A0ABR1J6H9_9AGAR</name>
<dbReference type="InterPro" id="IPR001461">
    <property type="entry name" value="Aspartic_peptidase_A1"/>
</dbReference>
<dbReference type="CDD" id="cd05471">
    <property type="entry name" value="pepsin_like"/>
    <property type="match status" value="1"/>
</dbReference>
<dbReference type="InterPro" id="IPR001969">
    <property type="entry name" value="Aspartic_peptidase_AS"/>
</dbReference>
<evidence type="ECO:0000313" key="8">
    <source>
        <dbReference type="Proteomes" id="UP001498398"/>
    </source>
</evidence>
<keyword evidence="8" id="KW-1185">Reference proteome</keyword>
<feature type="signal peptide" evidence="5">
    <location>
        <begin position="1"/>
        <end position="19"/>
    </location>
</feature>
<dbReference type="InterPro" id="IPR033121">
    <property type="entry name" value="PEPTIDASE_A1"/>
</dbReference>
<evidence type="ECO:0000256" key="3">
    <source>
        <dbReference type="RuleBase" id="RU000454"/>
    </source>
</evidence>
<feature type="chain" id="PRO_5045596832" description="Peptidase A1 domain-containing protein" evidence="5">
    <location>
        <begin position="20"/>
        <end position="456"/>
    </location>
</feature>
<organism evidence="7 8">
    <name type="scientific">Marasmiellus scandens</name>
    <dbReference type="NCBI Taxonomy" id="2682957"/>
    <lineage>
        <taxon>Eukaryota</taxon>
        <taxon>Fungi</taxon>
        <taxon>Dikarya</taxon>
        <taxon>Basidiomycota</taxon>
        <taxon>Agaricomycotina</taxon>
        <taxon>Agaricomycetes</taxon>
        <taxon>Agaricomycetidae</taxon>
        <taxon>Agaricales</taxon>
        <taxon>Marasmiineae</taxon>
        <taxon>Omphalotaceae</taxon>
        <taxon>Marasmiellus</taxon>
    </lineage>
</organism>
<dbReference type="Gene3D" id="2.40.70.10">
    <property type="entry name" value="Acid Proteases"/>
    <property type="match status" value="2"/>
</dbReference>
<dbReference type="EMBL" id="JBANRG010000037">
    <property type="protein sequence ID" value="KAK7448817.1"/>
    <property type="molecule type" value="Genomic_DNA"/>
</dbReference>
<evidence type="ECO:0000313" key="7">
    <source>
        <dbReference type="EMBL" id="KAK7448817.1"/>
    </source>
</evidence>
<dbReference type="InterPro" id="IPR034164">
    <property type="entry name" value="Pepsin-like_dom"/>
</dbReference>
<reference evidence="7 8" key="1">
    <citation type="submission" date="2024-01" db="EMBL/GenBank/DDBJ databases">
        <title>A draft genome for the cacao thread blight pathogen Marasmiellus scandens.</title>
        <authorList>
            <person name="Baruah I.K."/>
            <person name="Leung J."/>
            <person name="Bukari Y."/>
            <person name="Amoako-Attah I."/>
            <person name="Meinhardt L.W."/>
            <person name="Bailey B.A."/>
            <person name="Cohen S.P."/>
        </authorList>
    </citation>
    <scope>NUCLEOTIDE SEQUENCE [LARGE SCALE GENOMIC DNA]</scope>
    <source>
        <strain evidence="7 8">GH-19</strain>
    </source>
</reference>
<dbReference type="PROSITE" id="PS00141">
    <property type="entry name" value="ASP_PROTEASE"/>
    <property type="match status" value="1"/>
</dbReference>
<keyword evidence="3" id="KW-0378">Hydrolase</keyword>
<keyword evidence="5" id="KW-0732">Signal</keyword>
<proteinExistence type="inferred from homology"/>